<feature type="region of interest" description="Disordered" evidence="1">
    <location>
        <begin position="25"/>
        <end position="68"/>
    </location>
</feature>
<sequence length="68" mass="6884">MANLPEDIVDRIRALERQVHRLTTYVNSKPGGMPGTLEAAEPPGPPAPPAGEDPVDGPPGDGTADGGG</sequence>
<protein>
    <submittedName>
        <fullName evidence="2">Uncharacterized protein</fullName>
    </submittedName>
</protein>
<reference evidence="2 3" key="1">
    <citation type="submission" date="2013-05" db="EMBL/GenBank/DDBJ databases">
        <title>Genome sequence of Streptomyces sparsogenes DSM 40356.</title>
        <authorList>
            <person name="Coyne S."/>
            <person name="Seebeck F.P."/>
        </authorList>
    </citation>
    <scope>NUCLEOTIDE SEQUENCE [LARGE SCALE GENOMIC DNA]</scope>
    <source>
        <strain evidence="2 3">DSM 40356</strain>
    </source>
</reference>
<evidence type="ECO:0000313" key="3">
    <source>
        <dbReference type="Proteomes" id="UP000186168"/>
    </source>
</evidence>
<dbReference type="Proteomes" id="UP000186168">
    <property type="component" value="Unassembled WGS sequence"/>
</dbReference>
<organism evidence="2 3">
    <name type="scientific">Streptomyces sparsogenes DSM 40356</name>
    <dbReference type="NCBI Taxonomy" id="1331668"/>
    <lineage>
        <taxon>Bacteria</taxon>
        <taxon>Bacillati</taxon>
        <taxon>Actinomycetota</taxon>
        <taxon>Actinomycetes</taxon>
        <taxon>Kitasatosporales</taxon>
        <taxon>Streptomycetaceae</taxon>
        <taxon>Streptomyces</taxon>
    </lineage>
</organism>
<feature type="compositionally biased region" description="Gly residues" evidence="1">
    <location>
        <begin position="59"/>
        <end position="68"/>
    </location>
</feature>
<name>A0A1R1SDA9_9ACTN</name>
<dbReference type="STRING" id="67365.GCA_001704635_03153"/>
<dbReference type="RefSeq" id="WP_065967672.1">
    <property type="nucleotide sequence ID" value="NZ_ASQP01000345.1"/>
</dbReference>
<gene>
    <name evidence="2" type="ORF">SPAR_26881</name>
</gene>
<feature type="compositionally biased region" description="Pro residues" evidence="1">
    <location>
        <begin position="42"/>
        <end position="51"/>
    </location>
</feature>
<proteinExistence type="predicted"/>
<accession>A0A1R1SDA9</accession>
<evidence type="ECO:0000313" key="2">
    <source>
        <dbReference type="EMBL" id="OMI36283.1"/>
    </source>
</evidence>
<keyword evidence="3" id="KW-1185">Reference proteome</keyword>
<comment type="caution">
    <text evidence="2">The sequence shown here is derived from an EMBL/GenBank/DDBJ whole genome shotgun (WGS) entry which is preliminary data.</text>
</comment>
<evidence type="ECO:0000256" key="1">
    <source>
        <dbReference type="SAM" id="MobiDB-lite"/>
    </source>
</evidence>
<dbReference type="EMBL" id="ASQP01000345">
    <property type="protein sequence ID" value="OMI36283.1"/>
    <property type="molecule type" value="Genomic_DNA"/>
</dbReference>
<dbReference type="GeneID" id="96747749"/>
<dbReference type="AlphaFoldDB" id="A0A1R1SDA9"/>